<dbReference type="Gene3D" id="3.90.550.10">
    <property type="entry name" value="Spore Coat Polysaccharide Biosynthesis Protein SpsA, Chain A"/>
    <property type="match status" value="1"/>
</dbReference>
<dbReference type="InterPro" id="IPR029044">
    <property type="entry name" value="Nucleotide-diphossugar_trans"/>
</dbReference>
<reference evidence="1" key="1">
    <citation type="submission" date="2022-07" db="EMBL/GenBank/DDBJ databases">
        <title>Phylogenomic reconstructions and comparative analyses of Kickxellomycotina fungi.</title>
        <authorList>
            <person name="Reynolds N.K."/>
            <person name="Stajich J.E."/>
            <person name="Barry K."/>
            <person name="Grigoriev I.V."/>
            <person name="Crous P."/>
            <person name="Smith M.E."/>
        </authorList>
    </citation>
    <scope>NUCLEOTIDE SEQUENCE</scope>
    <source>
        <strain evidence="1">NRRL 1566</strain>
    </source>
</reference>
<keyword evidence="2" id="KW-1185">Reference proteome</keyword>
<name>A0A9W8IC06_9FUNG</name>
<comment type="caution">
    <text evidence="1">The sequence shown here is derived from an EMBL/GenBank/DDBJ whole genome shotgun (WGS) entry which is preliminary data.</text>
</comment>
<dbReference type="SUPFAM" id="SSF53448">
    <property type="entry name" value="Nucleotide-diphospho-sugar transferases"/>
    <property type="match status" value="1"/>
</dbReference>
<dbReference type="PANTHER" id="PTHR11183">
    <property type="entry name" value="GLYCOGENIN SUBFAMILY MEMBER"/>
    <property type="match status" value="1"/>
</dbReference>
<dbReference type="EMBL" id="JANBUW010000015">
    <property type="protein sequence ID" value="KAJ2851244.1"/>
    <property type="molecule type" value="Genomic_DNA"/>
</dbReference>
<dbReference type="AlphaFoldDB" id="A0A9W8IC06"/>
<proteinExistence type="predicted"/>
<dbReference type="OrthoDB" id="2014201at2759"/>
<dbReference type="Pfam" id="PF01501">
    <property type="entry name" value="Glyco_transf_8"/>
    <property type="match status" value="1"/>
</dbReference>
<evidence type="ECO:0000313" key="1">
    <source>
        <dbReference type="EMBL" id="KAJ2851244.1"/>
    </source>
</evidence>
<dbReference type="InterPro" id="IPR050587">
    <property type="entry name" value="GNT1/Glycosyltrans_8"/>
</dbReference>
<organism evidence="1 2">
    <name type="scientific">Coemansia brasiliensis</name>
    <dbReference type="NCBI Taxonomy" id="2650707"/>
    <lineage>
        <taxon>Eukaryota</taxon>
        <taxon>Fungi</taxon>
        <taxon>Fungi incertae sedis</taxon>
        <taxon>Zoopagomycota</taxon>
        <taxon>Kickxellomycotina</taxon>
        <taxon>Kickxellomycetes</taxon>
        <taxon>Kickxellales</taxon>
        <taxon>Kickxellaceae</taxon>
        <taxon>Coemansia</taxon>
    </lineage>
</organism>
<dbReference type="Proteomes" id="UP001139887">
    <property type="component" value="Unassembled WGS sequence"/>
</dbReference>
<keyword evidence="1" id="KW-0328">Glycosyltransferase</keyword>
<dbReference type="InterPro" id="IPR002495">
    <property type="entry name" value="Glyco_trans_8"/>
</dbReference>
<keyword evidence="1" id="KW-0808">Transferase</keyword>
<sequence length="176" mass="18987">MAANSDKARVCFATLLTTDSYLHGALTLAASLRETGTSYEIICLVADSQLSKPTLERLEQAFDRVVNVPILQSNDYANLTLLGRPDLGSTITKIGLWSLVEYDRIAFLDADTLVLNSIDSLLNSTTDESKPGLDMAIGHDIRPNGGMQNPGLLAAAPDLGWPDCFNSGVLVEIKVY</sequence>
<dbReference type="EC" id="2.4.1.186" evidence="1"/>
<evidence type="ECO:0000313" key="2">
    <source>
        <dbReference type="Proteomes" id="UP001139887"/>
    </source>
</evidence>
<protein>
    <submittedName>
        <fullName evidence="1">Glycogenin glucosyltransferase</fullName>
        <ecNumber evidence="1">2.4.1.186</ecNumber>
    </submittedName>
</protein>
<dbReference type="GO" id="GO:0008466">
    <property type="term" value="F:glycogenin glucosyltransferase activity"/>
    <property type="evidence" value="ECO:0007669"/>
    <property type="project" value="UniProtKB-EC"/>
</dbReference>
<accession>A0A9W8IC06</accession>
<gene>
    <name evidence="1" type="primary">GLG2_2</name>
    <name evidence="1" type="ORF">IWW36_001265</name>
</gene>